<dbReference type="Gene3D" id="2.160.10.10">
    <property type="entry name" value="Hexapeptide repeat proteins"/>
    <property type="match status" value="1"/>
</dbReference>
<accession>A0ABZ2MK34</accession>
<proteinExistence type="predicted"/>
<gene>
    <name evidence="1" type="ORF">V1351_04495</name>
</gene>
<evidence type="ECO:0000313" key="2">
    <source>
        <dbReference type="Proteomes" id="UP001382727"/>
    </source>
</evidence>
<keyword evidence="2" id="KW-1185">Reference proteome</keyword>
<keyword evidence="1" id="KW-0808">Transferase</keyword>
<dbReference type="PANTHER" id="PTHR23416">
    <property type="entry name" value="SIALIC ACID SYNTHASE-RELATED"/>
    <property type="match status" value="1"/>
</dbReference>
<reference evidence="1 2" key="1">
    <citation type="submission" date="2024-02" db="EMBL/GenBank/DDBJ databases">
        <title>Janibacter sp. nov., isolated from gut of marine sandworm.</title>
        <authorList>
            <person name="Kim B."/>
            <person name="Jun M.O."/>
            <person name="Shin N.-R."/>
        </authorList>
    </citation>
    <scope>NUCLEOTIDE SEQUENCE [LARGE SCALE GENOMIC DNA]</scope>
    <source>
        <strain evidence="1 2">A1S7</strain>
    </source>
</reference>
<dbReference type="SUPFAM" id="SSF51161">
    <property type="entry name" value="Trimeric LpxA-like enzymes"/>
    <property type="match status" value="1"/>
</dbReference>
<dbReference type="RefSeq" id="WP_338751112.1">
    <property type="nucleotide sequence ID" value="NZ_CP144913.1"/>
</dbReference>
<dbReference type="EC" id="2.3.1.-" evidence="1"/>
<dbReference type="InterPro" id="IPR001451">
    <property type="entry name" value="Hexapep"/>
</dbReference>
<dbReference type="Pfam" id="PF00132">
    <property type="entry name" value="Hexapep"/>
    <property type="match status" value="1"/>
</dbReference>
<protein>
    <submittedName>
        <fullName evidence="1">Acyltransferase</fullName>
        <ecNumber evidence="1">2.3.1.-</ecNumber>
    </submittedName>
</protein>
<evidence type="ECO:0000313" key="1">
    <source>
        <dbReference type="EMBL" id="WXB77328.1"/>
    </source>
</evidence>
<keyword evidence="1" id="KW-0012">Acyltransferase</keyword>
<dbReference type="Proteomes" id="UP001382727">
    <property type="component" value="Chromosome"/>
</dbReference>
<sequence length="217" mass="23574">MSRGRTGSGFTWWHWARWVAANRAWSHHHVLGYLRMVRARLTTPGLVFEGPCFIGPGVQFQVTPGTARLIVGAYTHIGGGTALRAHEGTLRIGEKSVLGIRNTVNTWLDIEIGAACIFADDVYVCDFDHRTDDLDRPIKDQGLVKSPVRIGDDVWVATKCVVTRGADIGDHSVVGAGAVVRGAHPPFVVLGGVPARVLRVRRPVDVSAAELDLPEGW</sequence>
<dbReference type="GO" id="GO:0016746">
    <property type="term" value="F:acyltransferase activity"/>
    <property type="evidence" value="ECO:0007669"/>
    <property type="project" value="UniProtKB-KW"/>
</dbReference>
<dbReference type="InterPro" id="IPR011004">
    <property type="entry name" value="Trimer_LpxA-like_sf"/>
</dbReference>
<organism evidence="1 2">
    <name type="scientific">Janibacter alittae</name>
    <dbReference type="NCBI Taxonomy" id="3115209"/>
    <lineage>
        <taxon>Bacteria</taxon>
        <taxon>Bacillati</taxon>
        <taxon>Actinomycetota</taxon>
        <taxon>Actinomycetes</taxon>
        <taxon>Micrococcales</taxon>
        <taxon>Intrasporangiaceae</taxon>
        <taxon>Janibacter</taxon>
    </lineage>
</organism>
<dbReference type="InterPro" id="IPR051159">
    <property type="entry name" value="Hexapeptide_acetyltransf"/>
</dbReference>
<name>A0ABZ2MK34_9MICO</name>
<dbReference type="CDD" id="cd04647">
    <property type="entry name" value="LbH_MAT_like"/>
    <property type="match status" value="1"/>
</dbReference>
<dbReference type="EMBL" id="CP144913">
    <property type="protein sequence ID" value="WXB77328.1"/>
    <property type="molecule type" value="Genomic_DNA"/>
</dbReference>